<evidence type="ECO:0000313" key="2">
    <source>
        <dbReference type="Proteomes" id="UP000507470"/>
    </source>
</evidence>
<organism evidence="1 2">
    <name type="scientific">Mytilus coruscus</name>
    <name type="common">Sea mussel</name>
    <dbReference type="NCBI Taxonomy" id="42192"/>
    <lineage>
        <taxon>Eukaryota</taxon>
        <taxon>Metazoa</taxon>
        <taxon>Spiralia</taxon>
        <taxon>Lophotrochozoa</taxon>
        <taxon>Mollusca</taxon>
        <taxon>Bivalvia</taxon>
        <taxon>Autobranchia</taxon>
        <taxon>Pteriomorphia</taxon>
        <taxon>Mytilida</taxon>
        <taxon>Mytiloidea</taxon>
        <taxon>Mytilidae</taxon>
        <taxon>Mytilinae</taxon>
        <taxon>Mytilus</taxon>
    </lineage>
</organism>
<dbReference type="AlphaFoldDB" id="A0A6J8C9B9"/>
<dbReference type="EMBL" id="CACVKT020004930">
    <property type="protein sequence ID" value="CAC5392212.1"/>
    <property type="molecule type" value="Genomic_DNA"/>
</dbReference>
<proteinExistence type="predicted"/>
<dbReference type="Proteomes" id="UP000507470">
    <property type="component" value="Unassembled WGS sequence"/>
</dbReference>
<sequence length="172" mass="20000">MQMSDVNIDDFFQEFDQNNNVSSRFVDVNHREIEELIIGVEIKNTTKSTKWAFSTFEEWRINKNAKSSGHVIPELQYFEVDDINNNLGRFVIELFGLRRQDEHCNLQVEQIVLGEDYNGEYIEFKGKNCSGGLRHRSIASKAIKNYVGNAVRNIANYYRKYLDAIAKSGPFY</sequence>
<keyword evidence="2" id="KW-1185">Reference proteome</keyword>
<protein>
    <submittedName>
        <fullName evidence="1">Uncharacterized protein</fullName>
    </submittedName>
</protein>
<reference evidence="1 2" key="1">
    <citation type="submission" date="2020-06" db="EMBL/GenBank/DDBJ databases">
        <authorList>
            <person name="Li R."/>
            <person name="Bekaert M."/>
        </authorList>
    </citation>
    <scope>NUCLEOTIDE SEQUENCE [LARGE SCALE GENOMIC DNA]</scope>
    <source>
        <strain evidence="2">wild</strain>
    </source>
</reference>
<accession>A0A6J8C9B9</accession>
<name>A0A6J8C9B9_MYTCO</name>
<evidence type="ECO:0000313" key="1">
    <source>
        <dbReference type="EMBL" id="CAC5392212.1"/>
    </source>
</evidence>
<gene>
    <name evidence="1" type="ORF">MCOR_27160</name>
</gene>